<keyword evidence="2" id="KW-0812">Transmembrane</keyword>
<evidence type="ECO:0000313" key="4">
    <source>
        <dbReference type="Proteomes" id="UP000030706"/>
    </source>
</evidence>
<accession>A0A074Y6C4</accession>
<keyword evidence="2" id="KW-0472">Membrane</keyword>
<sequence length="349" mass="36878">MFGTANVPFVERQVVSIGSAFTIPTQLITSVVTETASGTNSLAPVTVVLTSVIRPSTTTALRSASSSAPLFTSTLTSTLSLLPLTTIFTPPAPCHLRPFTLTASSNTSLGVWRYHNDSADPCYPPLWATAKTNYYRPGACPSGHAYVRLALGGPISSQYTSVNCCPSGMDLVDTECHTTITTPTYALMPDLETFSITKFPFIGVATALNVVWVSEDLDLFTPKSAPATGVANMVVVKTASSSPKELSSGSKAGTGVGVALGCLVLVGVMIFFVLRVRKRRARRAASTAPDDVDSKPELSGDSTVSSKAVHELNGQKEAGEMEADAMFPELAHLIKSSELEVPHQVHELP</sequence>
<protein>
    <submittedName>
        <fullName evidence="3">Uncharacterized protein</fullName>
    </submittedName>
</protein>
<reference evidence="3 4" key="1">
    <citation type="journal article" date="2014" name="BMC Genomics">
        <title>Genome sequencing of four Aureobasidium pullulans varieties: biotechnological potential, stress tolerance, and description of new species.</title>
        <authorList>
            <person name="Gostin Ar C."/>
            <person name="Ohm R.A."/>
            <person name="Kogej T."/>
            <person name="Sonjak S."/>
            <person name="Turk M."/>
            <person name="Zajc J."/>
            <person name="Zalar P."/>
            <person name="Grube M."/>
            <person name="Sun H."/>
            <person name="Han J."/>
            <person name="Sharma A."/>
            <person name="Chiniquy J."/>
            <person name="Ngan C.Y."/>
            <person name="Lipzen A."/>
            <person name="Barry K."/>
            <person name="Grigoriev I.V."/>
            <person name="Gunde-Cimerman N."/>
        </authorList>
    </citation>
    <scope>NUCLEOTIDE SEQUENCE [LARGE SCALE GENOMIC DNA]</scope>
    <source>
        <strain evidence="3 4">EXF-150</strain>
    </source>
</reference>
<feature type="transmembrane region" description="Helical" evidence="2">
    <location>
        <begin position="252"/>
        <end position="274"/>
    </location>
</feature>
<dbReference type="Proteomes" id="UP000030706">
    <property type="component" value="Unassembled WGS sequence"/>
</dbReference>
<evidence type="ECO:0000313" key="3">
    <source>
        <dbReference type="EMBL" id="KEQ89762.1"/>
    </source>
</evidence>
<gene>
    <name evidence="3" type="ORF">M438DRAFT_351131</name>
</gene>
<feature type="region of interest" description="Disordered" evidence="1">
    <location>
        <begin position="284"/>
        <end position="321"/>
    </location>
</feature>
<name>A0A074Y6C4_AURPU</name>
<dbReference type="HOGENOM" id="CLU_794494_0_0_1"/>
<feature type="compositionally biased region" description="Basic and acidic residues" evidence="1">
    <location>
        <begin position="308"/>
        <end position="319"/>
    </location>
</feature>
<proteinExistence type="predicted"/>
<keyword evidence="2" id="KW-1133">Transmembrane helix</keyword>
<dbReference type="AlphaFoldDB" id="A0A074Y6C4"/>
<dbReference type="RefSeq" id="XP_029765949.1">
    <property type="nucleotide sequence ID" value="XM_029906695.1"/>
</dbReference>
<organism evidence="3 4">
    <name type="scientific">Aureobasidium pullulans EXF-150</name>
    <dbReference type="NCBI Taxonomy" id="1043002"/>
    <lineage>
        <taxon>Eukaryota</taxon>
        <taxon>Fungi</taxon>
        <taxon>Dikarya</taxon>
        <taxon>Ascomycota</taxon>
        <taxon>Pezizomycotina</taxon>
        <taxon>Dothideomycetes</taxon>
        <taxon>Dothideomycetidae</taxon>
        <taxon>Dothideales</taxon>
        <taxon>Saccotheciaceae</taxon>
        <taxon>Aureobasidium</taxon>
    </lineage>
</organism>
<dbReference type="OrthoDB" id="4770059at2759"/>
<evidence type="ECO:0000256" key="2">
    <source>
        <dbReference type="SAM" id="Phobius"/>
    </source>
</evidence>
<evidence type="ECO:0000256" key="1">
    <source>
        <dbReference type="SAM" id="MobiDB-lite"/>
    </source>
</evidence>
<keyword evidence="4" id="KW-1185">Reference proteome</keyword>
<dbReference type="EMBL" id="KL584974">
    <property type="protein sequence ID" value="KEQ89762.1"/>
    <property type="molecule type" value="Genomic_DNA"/>
</dbReference>
<dbReference type="GeneID" id="40749001"/>